<comment type="caution">
    <text evidence="2">The sequence shown here is derived from an EMBL/GenBank/DDBJ whole genome shotgun (WGS) entry which is preliminary data.</text>
</comment>
<name>A0A137S3M9_9GAMM</name>
<dbReference type="Proteomes" id="UP000070282">
    <property type="component" value="Unassembled WGS sequence"/>
</dbReference>
<keyword evidence="3" id="KW-1185">Reference proteome</keyword>
<proteinExistence type="predicted"/>
<accession>A0A137S3M9</accession>
<feature type="chain" id="PRO_5007480230" description="Sel1 repeat family protein" evidence="1">
    <location>
        <begin position="25"/>
        <end position="140"/>
    </location>
</feature>
<organism evidence="2 3">
    <name type="scientific">Marinobacter excellens LAMA 842</name>
    <dbReference type="NCBI Taxonomy" id="1306954"/>
    <lineage>
        <taxon>Bacteria</taxon>
        <taxon>Pseudomonadati</taxon>
        <taxon>Pseudomonadota</taxon>
        <taxon>Gammaproteobacteria</taxon>
        <taxon>Pseudomonadales</taxon>
        <taxon>Marinobacteraceae</taxon>
        <taxon>Marinobacter</taxon>
    </lineage>
</organism>
<evidence type="ECO:0000313" key="2">
    <source>
        <dbReference type="EMBL" id="KXO07039.1"/>
    </source>
</evidence>
<dbReference type="RefSeq" id="WP_061333325.1">
    <property type="nucleotide sequence ID" value="NZ_LOCO01000026.1"/>
</dbReference>
<dbReference type="PANTHER" id="PTHR11102:SF160">
    <property type="entry name" value="ERAD-ASSOCIATED E3 UBIQUITIN-PROTEIN LIGASE COMPONENT HRD3"/>
    <property type="match status" value="1"/>
</dbReference>
<dbReference type="SUPFAM" id="SSF81901">
    <property type="entry name" value="HCP-like"/>
    <property type="match status" value="1"/>
</dbReference>
<protein>
    <recommendedName>
        <fullName evidence="4">Sel1 repeat family protein</fullName>
    </recommendedName>
</protein>
<dbReference type="InterPro" id="IPR006597">
    <property type="entry name" value="Sel1-like"/>
</dbReference>
<keyword evidence="1" id="KW-0732">Signal</keyword>
<dbReference type="PATRIC" id="fig|1306954.6.peg.2099"/>
<feature type="signal peptide" evidence="1">
    <location>
        <begin position="1"/>
        <end position="24"/>
    </location>
</feature>
<dbReference type="SMART" id="SM00671">
    <property type="entry name" value="SEL1"/>
    <property type="match status" value="2"/>
</dbReference>
<dbReference type="PANTHER" id="PTHR11102">
    <property type="entry name" value="SEL-1-LIKE PROTEIN"/>
    <property type="match status" value="1"/>
</dbReference>
<evidence type="ECO:0008006" key="4">
    <source>
        <dbReference type="Google" id="ProtNLM"/>
    </source>
</evidence>
<gene>
    <name evidence="2" type="ORF">J122_3533</name>
</gene>
<dbReference type="InterPro" id="IPR011990">
    <property type="entry name" value="TPR-like_helical_dom_sf"/>
</dbReference>
<dbReference type="InterPro" id="IPR050767">
    <property type="entry name" value="Sel1_AlgK"/>
</dbReference>
<sequence>MNVVRPTVLLVIVMALAPVTGISAQENDEQTRIARDMVKALQAYAVYKMGQYDEAFDRYCELAERGNSQGMLNVANMYAAGLGTEKSLEKAFEWYLEAAQAGDAIGMEEVASAYRQGLGVPKDENLADEWLARARAVRQP</sequence>
<evidence type="ECO:0000313" key="3">
    <source>
        <dbReference type="Proteomes" id="UP000070282"/>
    </source>
</evidence>
<dbReference type="AlphaFoldDB" id="A0A137S3M9"/>
<evidence type="ECO:0000256" key="1">
    <source>
        <dbReference type="SAM" id="SignalP"/>
    </source>
</evidence>
<dbReference type="EMBL" id="LOCO01000026">
    <property type="protein sequence ID" value="KXO07039.1"/>
    <property type="molecule type" value="Genomic_DNA"/>
</dbReference>
<reference evidence="3" key="1">
    <citation type="submission" date="2015-12" db="EMBL/GenBank/DDBJ databases">
        <authorList>
            <person name="Lima A."/>
            <person name="Farahani Zayas N."/>
            <person name="Castro Da Silva M.A."/>
            <person name="Cabral A."/>
            <person name="Pessatti M.L."/>
        </authorList>
    </citation>
    <scope>NUCLEOTIDE SEQUENCE [LARGE SCALE GENOMIC DNA]</scope>
    <source>
        <strain evidence="3">LAMA 842</strain>
    </source>
</reference>
<dbReference type="Gene3D" id="1.25.40.10">
    <property type="entry name" value="Tetratricopeptide repeat domain"/>
    <property type="match status" value="1"/>
</dbReference>
<dbReference type="Pfam" id="PF08238">
    <property type="entry name" value="Sel1"/>
    <property type="match status" value="2"/>
</dbReference>